<evidence type="ECO:0000259" key="1">
    <source>
        <dbReference type="Pfam" id="PF18013"/>
    </source>
</evidence>
<dbReference type="Proteomes" id="UP000594030">
    <property type="component" value="Segment"/>
</dbReference>
<organism evidence="2 3">
    <name type="scientific">uncultured phage cr108_1</name>
    <dbReference type="NCBI Taxonomy" id="2772069"/>
    <lineage>
        <taxon>Viruses</taxon>
        <taxon>Duplodnaviria</taxon>
        <taxon>Heunggongvirae</taxon>
        <taxon>Uroviricota</taxon>
        <taxon>Caudoviricetes</taxon>
        <taxon>Crassvirales</taxon>
        <taxon>Steigviridae</taxon>
        <taxon>Asinivirinae</taxon>
        <taxon>Pipoluvirus</taxon>
        <taxon>Pipoluvirus rarus</taxon>
    </lineage>
</organism>
<dbReference type="RefSeq" id="YP_010111105.1">
    <property type="nucleotide sequence ID" value="NC_055878.1"/>
</dbReference>
<reference evidence="2 3" key="1">
    <citation type="submission" date="2020-07" db="EMBL/GenBank/DDBJ databases">
        <title>Taxonomic proposal: Crassvirales, a new order of highly abundant and diverse bacterial viruses.</title>
        <authorList>
            <person name="Shkoporov A.N."/>
            <person name="Stockdale S.R."/>
            <person name="Guerin E."/>
            <person name="Ross R.P."/>
            <person name="Hill C."/>
        </authorList>
    </citation>
    <scope>NUCLEOTIDE SEQUENCE [LARGE SCALE GENOMIC DNA]</scope>
</reference>
<keyword evidence="3" id="KW-1185">Reference proteome</keyword>
<dbReference type="Gene3D" id="1.10.530.10">
    <property type="match status" value="1"/>
</dbReference>
<accession>A0A7M1RWY4</accession>
<dbReference type="Pfam" id="PF18013">
    <property type="entry name" value="Phage_lysozyme2"/>
    <property type="match status" value="1"/>
</dbReference>
<sequence length="574" mass="66587">MRWEELSMSDRSNLMKAYLQNGVVRLSDMRDHYNKFADGGEVDNIQSTPAQDFIASWLSNRQEQFKENFRNSGSTMVPYSVLPKSWSNKAAFKEYQNQLKNLRTVKQYDVLGNTKFPHVPESEFEAIKGLSNHTGGAYNPSSHSISYISPYAGTDVHELTHSLNADPQINTIRYGFEGDKLQEGKQYNSYKDSADEIYSRLMQFRYLNKLDPKKKYTVEDIKKWREKYDDTDIINRYSDEYLLHLLNNVASTKSSLEKDGRKLAAYGGRLESSGEILNNTTRKWMRDKNGEYKDARKKNLPRPEFWDRLRDSNRDFIQDWENPQDITTHKLSYGEVDGNIVIYPEVQFKDDKLVDFSRPPYSSFAALEEALNTGNYTTAPNEKIASNFTHTYKQHYPGFKENNFLSNESDRSTYQTSDSKAQYIYRKMLAAGYNPAQASAILGQIFVESGLDEYKKERGHEERGYGLMQWTDPARKAKLAEFKSPTARSEFERQVDFIIHELPQKDVWIGKDKYISKFKNSSNVDEITSSLMRGYLNPEYGPGSNIDRRTEVANYYHNNPPMPYTLGILDNFRK</sequence>
<proteinExistence type="predicted"/>
<protein>
    <submittedName>
        <fullName evidence="2">Morphogenesis protein</fullName>
    </submittedName>
</protein>
<dbReference type="KEGG" id="vg:65129439"/>
<evidence type="ECO:0000313" key="2">
    <source>
        <dbReference type="EMBL" id="QOR58947.1"/>
    </source>
</evidence>
<dbReference type="GeneID" id="65129439"/>
<evidence type="ECO:0000313" key="3">
    <source>
        <dbReference type="Proteomes" id="UP000594030"/>
    </source>
</evidence>
<name>A0A7M1RWY4_9CAUD</name>
<dbReference type="InterPro" id="IPR041219">
    <property type="entry name" value="Phage_lysozyme2"/>
</dbReference>
<dbReference type="EMBL" id="MT774385">
    <property type="protein sequence ID" value="QOR58947.1"/>
    <property type="molecule type" value="Genomic_DNA"/>
</dbReference>
<feature type="domain" description="Phage tail lysozyme" evidence="1">
    <location>
        <begin position="420"/>
        <end position="556"/>
    </location>
</feature>